<keyword evidence="2" id="KW-1185">Reference proteome</keyword>
<name>A0A846QYR5_9FLAO</name>
<organism evidence="1 2">
    <name type="scientific">Saonia flava</name>
    <dbReference type="NCBI Taxonomy" id="523696"/>
    <lineage>
        <taxon>Bacteria</taxon>
        <taxon>Pseudomonadati</taxon>
        <taxon>Bacteroidota</taxon>
        <taxon>Flavobacteriia</taxon>
        <taxon>Flavobacteriales</taxon>
        <taxon>Flavobacteriaceae</taxon>
        <taxon>Saonia</taxon>
    </lineage>
</organism>
<evidence type="ECO:0000313" key="2">
    <source>
        <dbReference type="Proteomes" id="UP000590442"/>
    </source>
</evidence>
<sequence>MKISEIENKIKEKNNGFLLSNFETSQPDMGSPIIELMGIAKRTLPNSASLKPKKDLIVGILEAQVEKQNPERKKKMLNAVRCLTLISIVKK</sequence>
<dbReference type="AlphaFoldDB" id="A0A846QYR5"/>
<evidence type="ECO:0000313" key="1">
    <source>
        <dbReference type="EMBL" id="NJB70274.1"/>
    </source>
</evidence>
<dbReference type="EMBL" id="JAATJJ010000001">
    <property type="protein sequence ID" value="NJB70274.1"/>
    <property type="molecule type" value="Genomic_DNA"/>
</dbReference>
<proteinExistence type="predicted"/>
<dbReference type="Proteomes" id="UP000590442">
    <property type="component" value="Unassembled WGS sequence"/>
</dbReference>
<protein>
    <submittedName>
        <fullName evidence="1">Uncharacterized protein</fullName>
    </submittedName>
</protein>
<gene>
    <name evidence="1" type="ORF">GGR42_000736</name>
</gene>
<comment type="caution">
    <text evidence="1">The sequence shown here is derived from an EMBL/GenBank/DDBJ whole genome shotgun (WGS) entry which is preliminary data.</text>
</comment>
<accession>A0A846QYR5</accession>
<reference evidence="1 2" key="1">
    <citation type="submission" date="2020-03" db="EMBL/GenBank/DDBJ databases">
        <title>Genomic Encyclopedia of Type Strains, Phase IV (KMG-IV): sequencing the most valuable type-strain genomes for metagenomic binning, comparative biology and taxonomic classification.</title>
        <authorList>
            <person name="Goeker M."/>
        </authorList>
    </citation>
    <scope>NUCLEOTIDE SEQUENCE [LARGE SCALE GENOMIC DNA]</scope>
    <source>
        <strain evidence="1 2">DSM 29762</strain>
    </source>
</reference>